<evidence type="ECO:0000256" key="3">
    <source>
        <dbReference type="ARBA" id="ARBA00022695"/>
    </source>
</evidence>
<evidence type="ECO:0000256" key="1">
    <source>
        <dbReference type="ARBA" id="ARBA00012417"/>
    </source>
</evidence>
<dbReference type="SUPFAM" id="SSF52540">
    <property type="entry name" value="P-loop containing nucleoside triphosphate hydrolases"/>
    <property type="match status" value="1"/>
</dbReference>
<organism evidence="8 9">
    <name type="scientific">Sphingorhabdus lutea</name>
    <dbReference type="NCBI Taxonomy" id="1913578"/>
    <lineage>
        <taxon>Bacteria</taxon>
        <taxon>Pseudomonadati</taxon>
        <taxon>Pseudomonadota</taxon>
        <taxon>Alphaproteobacteria</taxon>
        <taxon>Sphingomonadales</taxon>
        <taxon>Sphingomonadaceae</taxon>
        <taxon>Sphingorhabdus</taxon>
    </lineage>
</organism>
<keyword evidence="4" id="KW-0235">DNA replication</keyword>
<evidence type="ECO:0000256" key="5">
    <source>
        <dbReference type="ARBA" id="ARBA00022932"/>
    </source>
</evidence>
<evidence type="ECO:0000256" key="6">
    <source>
        <dbReference type="ARBA" id="ARBA00034754"/>
    </source>
</evidence>
<gene>
    <name evidence="8" type="ORF">LPB140_00050</name>
</gene>
<comment type="similarity">
    <text evidence="6">Belongs to the DNA polymerase HolA subunit family.</text>
</comment>
<accession>A0A1L3J8N8</accession>
<dbReference type="GO" id="GO:0006261">
    <property type="term" value="P:DNA-templated DNA replication"/>
    <property type="evidence" value="ECO:0007669"/>
    <property type="project" value="TreeGrafter"/>
</dbReference>
<dbReference type="SUPFAM" id="SSF48019">
    <property type="entry name" value="post-AAA+ oligomerization domain-like"/>
    <property type="match status" value="1"/>
</dbReference>
<sequence length="348" mass="38763">MAYGGGQKIDNLGQLKAAYDNPGRYKMLFLYGPDESEISYIVKKFLAHIGNNVEHILLNGDQLRSDPALLSDEANAISLFGEKKIIHAEIKRDEAMTAIEYYLQGPAGEHVVLVQSGNLTKANKLRKLVEADKSVLSLIVYEAKSDVLFGRLNGHAKSLGLIVKPDLIRAILARVNMNIHLAMMEMEKLSLYHDASIDNPKEIEEQAIIDLAADKADDDIAPLINAALSGQVKITVKELNNARAVKMEPVRLLRLMMYRVQQLIQISQDMASGKKFDNATRGIFYGLKPILEQQVKLWPAQRLFGLNGHLIDMEETVMTIGGQSAITYMEAEILRIAKTASRRRQPGK</sequence>
<keyword evidence="3" id="KW-0548">Nucleotidyltransferase</keyword>
<evidence type="ECO:0000256" key="2">
    <source>
        <dbReference type="ARBA" id="ARBA00022679"/>
    </source>
</evidence>
<proteinExistence type="inferred from homology"/>
<dbReference type="AlphaFoldDB" id="A0A1L3J8N8"/>
<dbReference type="EMBL" id="CP018154">
    <property type="protein sequence ID" value="APG61499.1"/>
    <property type="molecule type" value="Genomic_DNA"/>
</dbReference>
<dbReference type="PANTHER" id="PTHR34388:SF1">
    <property type="entry name" value="DNA POLYMERASE III SUBUNIT DELTA"/>
    <property type="match status" value="1"/>
</dbReference>
<dbReference type="GO" id="GO:0003887">
    <property type="term" value="F:DNA-directed DNA polymerase activity"/>
    <property type="evidence" value="ECO:0007669"/>
    <property type="project" value="UniProtKB-KW"/>
</dbReference>
<protein>
    <recommendedName>
        <fullName evidence="1">DNA-directed DNA polymerase</fullName>
        <ecNumber evidence="1">2.7.7.7</ecNumber>
    </recommendedName>
</protein>
<dbReference type="Proteomes" id="UP000242561">
    <property type="component" value="Chromosome"/>
</dbReference>
<dbReference type="NCBIfam" id="TIGR01128">
    <property type="entry name" value="holA"/>
    <property type="match status" value="1"/>
</dbReference>
<dbReference type="EC" id="2.7.7.7" evidence="1"/>
<dbReference type="Gene3D" id="1.20.272.10">
    <property type="match status" value="1"/>
</dbReference>
<dbReference type="PANTHER" id="PTHR34388">
    <property type="entry name" value="DNA POLYMERASE III SUBUNIT DELTA"/>
    <property type="match status" value="1"/>
</dbReference>
<keyword evidence="5" id="KW-0239">DNA-directed DNA polymerase</keyword>
<evidence type="ECO:0000256" key="4">
    <source>
        <dbReference type="ARBA" id="ARBA00022705"/>
    </source>
</evidence>
<name>A0A1L3J8N8_9SPHN</name>
<dbReference type="InterPro" id="IPR027417">
    <property type="entry name" value="P-loop_NTPase"/>
</dbReference>
<dbReference type="KEGG" id="sphl:LPB140_00050"/>
<evidence type="ECO:0000256" key="7">
    <source>
        <dbReference type="ARBA" id="ARBA00049244"/>
    </source>
</evidence>
<dbReference type="STRING" id="1913578.LPB140_00050"/>
<dbReference type="GO" id="GO:0003677">
    <property type="term" value="F:DNA binding"/>
    <property type="evidence" value="ECO:0007669"/>
    <property type="project" value="InterPro"/>
</dbReference>
<dbReference type="OrthoDB" id="9804983at2"/>
<evidence type="ECO:0000313" key="9">
    <source>
        <dbReference type="Proteomes" id="UP000242561"/>
    </source>
</evidence>
<dbReference type="Gene3D" id="3.40.50.300">
    <property type="entry name" value="P-loop containing nucleotide triphosphate hydrolases"/>
    <property type="match status" value="1"/>
</dbReference>
<dbReference type="InterPro" id="IPR005790">
    <property type="entry name" value="DNA_polIII_delta"/>
</dbReference>
<keyword evidence="2" id="KW-0808">Transferase</keyword>
<dbReference type="RefSeq" id="WP_072558146.1">
    <property type="nucleotide sequence ID" value="NZ_CP018154.1"/>
</dbReference>
<dbReference type="GO" id="GO:0009360">
    <property type="term" value="C:DNA polymerase III complex"/>
    <property type="evidence" value="ECO:0007669"/>
    <property type="project" value="TreeGrafter"/>
</dbReference>
<keyword evidence="9" id="KW-1185">Reference proteome</keyword>
<reference evidence="8 9" key="1">
    <citation type="submission" date="2016-11" db="EMBL/GenBank/DDBJ databases">
        <title>Sphingorhabdus sp. LPB0140, isolated from marine environment.</title>
        <authorList>
            <person name="Kim E."/>
            <person name="Yi H."/>
        </authorList>
    </citation>
    <scope>NUCLEOTIDE SEQUENCE [LARGE SCALE GENOMIC DNA]</scope>
    <source>
        <strain evidence="8 9">LPB0140</strain>
    </source>
</reference>
<dbReference type="InterPro" id="IPR008921">
    <property type="entry name" value="DNA_pol3_clamp-load_cplx_C"/>
</dbReference>
<comment type="catalytic activity">
    <reaction evidence="7">
        <text>DNA(n) + a 2'-deoxyribonucleoside 5'-triphosphate = DNA(n+1) + diphosphate</text>
        <dbReference type="Rhea" id="RHEA:22508"/>
        <dbReference type="Rhea" id="RHEA-COMP:17339"/>
        <dbReference type="Rhea" id="RHEA-COMP:17340"/>
        <dbReference type="ChEBI" id="CHEBI:33019"/>
        <dbReference type="ChEBI" id="CHEBI:61560"/>
        <dbReference type="ChEBI" id="CHEBI:173112"/>
        <dbReference type="EC" id="2.7.7.7"/>
    </reaction>
</comment>
<evidence type="ECO:0000313" key="8">
    <source>
        <dbReference type="EMBL" id="APG61499.1"/>
    </source>
</evidence>